<name>A0A1U9K494_9BACL</name>
<dbReference type="Pfam" id="PF03703">
    <property type="entry name" value="bPH_2"/>
    <property type="match status" value="1"/>
</dbReference>
<dbReference type="SUPFAM" id="SSF103473">
    <property type="entry name" value="MFS general substrate transporter"/>
    <property type="match status" value="1"/>
</dbReference>
<dbReference type="AlphaFoldDB" id="A0A1U9K494"/>
<keyword evidence="1" id="KW-0812">Transmembrane</keyword>
<evidence type="ECO:0000256" key="1">
    <source>
        <dbReference type="SAM" id="Phobius"/>
    </source>
</evidence>
<dbReference type="OrthoDB" id="1750577at2"/>
<evidence type="ECO:0000259" key="2">
    <source>
        <dbReference type="Pfam" id="PF03703"/>
    </source>
</evidence>
<sequence>MRAEPSGRLDVRALKVWRITGGIVSLFAWLIAIGVTGLTMAFDWYWIFPALAGAGALVLTVCLMVIVPPVRWRRWRYEVSEQEVDLKRGVIVIKRTLIPMARVQHVDTEQGPILRRYNLATVSVSTAAGLHEIPALPVEEADALRDNIARLAGIADDV</sequence>
<feature type="transmembrane region" description="Helical" evidence="1">
    <location>
        <begin position="16"/>
        <end position="38"/>
    </location>
</feature>
<feature type="domain" description="YdbS-like PH" evidence="2">
    <location>
        <begin position="72"/>
        <end position="148"/>
    </location>
</feature>
<feature type="transmembrane region" description="Helical" evidence="1">
    <location>
        <begin position="44"/>
        <end position="67"/>
    </location>
</feature>
<dbReference type="PANTHER" id="PTHR34473:SF2">
    <property type="entry name" value="UPF0699 TRANSMEMBRANE PROTEIN YDBT"/>
    <property type="match status" value="1"/>
</dbReference>
<accession>A0A1U9K494</accession>
<dbReference type="STRING" id="1471761.B0W44_02720"/>
<reference evidence="3 4" key="1">
    <citation type="journal article" date="2015" name="Int. J. Syst. Evol. Microbiol.">
        <title>Novibacillus thermophilus gen. nov., sp. nov., a Gram-staining-negative and moderately thermophilic member of the family Thermoactinomycetaceae.</title>
        <authorList>
            <person name="Yang G."/>
            <person name="Chen J."/>
            <person name="Zhou S."/>
        </authorList>
    </citation>
    <scope>NUCLEOTIDE SEQUENCE [LARGE SCALE GENOMIC DNA]</scope>
    <source>
        <strain evidence="3 4">SG-1</strain>
    </source>
</reference>
<proteinExistence type="predicted"/>
<keyword evidence="4" id="KW-1185">Reference proteome</keyword>
<evidence type="ECO:0000313" key="3">
    <source>
        <dbReference type="EMBL" id="AQS54843.1"/>
    </source>
</evidence>
<dbReference type="KEGG" id="ntr:B0W44_02720"/>
<gene>
    <name evidence="3" type="ORF">B0W44_02720</name>
</gene>
<dbReference type="Proteomes" id="UP000188603">
    <property type="component" value="Chromosome"/>
</dbReference>
<evidence type="ECO:0000313" key="4">
    <source>
        <dbReference type="Proteomes" id="UP000188603"/>
    </source>
</evidence>
<keyword evidence="1" id="KW-0472">Membrane</keyword>
<dbReference type="RefSeq" id="WP_077718661.1">
    <property type="nucleotide sequence ID" value="NZ_CP019699.1"/>
</dbReference>
<keyword evidence="1" id="KW-1133">Transmembrane helix</keyword>
<protein>
    <recommendedName>
        <fullName evidence="2">YdbS-like PH domain-containing protein</fullName>
    </recommendedName>
</protein>
<dbReference type="EMBL" id="CP019699">
    <property type="protein sequence ID" value="AQS54843.1"/>
    <property type="molecule type" value="Genomic_DNA"/>
</dbReference>
<dbReference type="InterPro" id="IPR036259">
    <property type="entry name" value="MFS_trans_sf"/>
</dbReference>
<dbReference type="PANTHER" id="PTHR34473">
    <property type="entry name" value="UPF0699 TRANSMEMBRANE PROTEIN YDBS"/>
    <property type="match status" value="1"/>
</dbReference>
<organism evidence="3 4">
    <name type="scientific">Novibacillus thermophilus</name>
    <dbReference type="NCBI Taxonomy" id="1471761"/>
    <lineage>
        <taxon>Bacteria</taxon>
        <taxon>Bacillati</taxon>
        <taxon>Bacillota</taxon>
        <taxon>Bacilli</taxon>
        <taxon>Bacillales</taxon>
        <taxon>Thermoactinomycetaceae</taxon>
        <taxon>Novibacillus</taxon>
    </lineage>
</organism>
<dbReference type="InterPro" id="IPR005182">
    <property type="entry name" value="YdbS-like_PH"/>
</dbReference>